<dbReference type="Gene3D" id="3.40.50.300">
    <property type="entry name" value="P-loop containing nucleotide triphosphate hydrolases"/>
    <property type="match status" value="1"/>
</dbReference>
<evidence type="ECO:0000259" key="6">
    <source>
        <dbReference type="PROSITE" id="PS50893"/>
    </source>
</evidence>
<proteinExistence type="inferred from homology"/>
<dbReference type="Proteomes" id="UP001206572">
    <property type="component" value="Unassembled WGS sequence"/>
</dbReference>
<dbReference type="RefSeq" id="WP_258826351.1">
    <property type="nucleotide sequence ID" value="NZ_JANUHA010000001.1"/>
</dbReference>
<sequence>MDAKIAIKGLRKGFRALQVIDGIDLEVAPGEFVAIVGPSGCGKSTLMKLLAGFERPDSGAVAIDGVPVTRPSPNAIVISQHGSVFPWLTVRENLMFGLPGKDRAADVATADHYAEMVGLKGFEKAYPHELSGGMLKRVEIARALAVKPDIVLMDEPFSALDALTALRMRNELLRVLREENHTVLLITHDVEEAIYLADRIVVLSSRPTRVATVFPITQPHPRKVSQPALQEIKDAILAQLGLSYA</sequence>
<dbReference type="InterPro" id="IPR050166">
    <property type="entry name" value="ABC_transporter_ATP-bind"/>
</dbReference>
<dbReference type="Pfam" id="PF00005">
    <property type="entry name" value="ABC_tran"/>
    <property type="match status" value="1"/>
</dbReference>
<keyword evidence="8" id="KW-1185">Reference proteome</keyword>
<evidence type="ECO:0000256" key="5">
    <source>
        <dbReference type="ARBA" id="ARBA00022840"/>
    </source>
</evidence>
<dbReference type="PANTHER" id="PTHR42788:SF13">
    <property type="entry name" value="ALIPHATIC SULFONATES IMPORT ATP-BINDING PROTEIN SSUB"/>
    <property type="match status" value="1"/>
</dbReference>
<dbReference type="InterPro" id="IPR017871">
    <property type="entry name" value="ABC_transporter-like_CS"/>
</dbReference>
<dbReference type="SUPFAM" id="SSF52540">
    <property type="entry name" value="P-loop containing nucleoside triphosphate hydrolases"/>
    <property type="match status" value="1"/>
</dbReference>
<dbReference type="CDD" id="cd03293">
    <property type="entry name" value="ABC_NrtD_SsuB_transporters"/>
    <property type="match status" value="1"/>
</dbReference>
<evidence type="ECO:0000256" key="2">
    <source>
        <dbReference type="ARBA" id="ARBA00022448"/>
    </source>
</evidence>
<keyword evidence="4" id="KW-0547">Nucleotide-binding</keyword>
<comment type="caution">
    <text evidence="7">The sequence shown here is derived from an EMBL/GenBank/DDBJ whole genome shotgun (WGS) entry which is preliminary data.</text>
</comment>
<dbReference type="PROSITE" id="PS50893">
    <property type="entry name" value="ABC_TRANSPORTER_2"/>
    <property type="match status" value="1"/>
</dbReference>
<evidence type="ECO:0000313" key="7">
    <source>
        <dbReference type="EMBL" id="MCS0595282.1"/>
    </source>
</evidence>
<keyword evidence="3" id="KW-1003">Cell membrane</keyword>
<dbReference type="PROSITE" id="PS00211">
    <property type="entry name" value="ABC_TRANSPORTER_1"/>
    <property type="match status" value="1"/>
</dbReference>
<organism evidence="7 8">
    <name type="scientific">Massilia agri</name>
    <dbReference type="NCBI Taxonomy" id="1886785"/>
    <lineage>
        <taxon>Bacteria</taxon>
        <taxon>Pseudomonadati</taxon>
        <taxon>Pseudomonadota</taxon>
        <taxon>Betaproteobacteria</taxon>
        <taxon>Burkholderiales</taxon>
        <taxon>Oxalobacteraceae</taxon>
        <taxon>Telluria group</taxon>
        <taxon>Massilia</taxon>
    </lineage>
</organism>
<keyword evidence="2" id="KW-0813">Transport</keyword>
<feature type="domain" description="ABC transporter" evidence="6">
    <location>
        <begin position="5"/>
        <end position="230"/>
    </location>
</feature>
<accession>A0ABT2AGB3</accession>
<evidence type="ECO:0000256" key="1">
    <source>
        <dbReference type="ARBA" id="ARBA00005417"/>
    </source>
</evidence>
<protein>
    <submittedName>
        <fullName evidence="7">ABC transporter ATP-binding protein</fullName>
    </submittedName>
</protein>
<evidence type="ECO:0000313" key="8">
    <source>
        <dbReference type="Proteomes" id="UP001206572"/>
    </source>
</evidence>
<dbReference type="EMBL" id="JANUHA010000001">
    <property type="protein sequence ID" value="MCS0595282.1"/>
    <property type="molecule type" value="Genomic_DNA"/>
</dbReference>
<dbReference type="InterPro" id="IPR003593">
    <property type="entry name" value="AAA+_ATPase"/>
</dbReference>
<keyword evidence="3" id="KW-0472">Membrane</keyword>
<evidence type="ECO:0000256" key="4">
    <source>
        <dbReference type="ARBA" id="ARBA00022741"/>
    </source>
</evidence>
<name>A0ABT2AGB3_9BURK</name>
<evidence type="ECO:0000256" key="3">
    <source>
        <dbReference type="ARBA" id="ARBA00022475"/>
    </source>
</evidence>
<comment type="similarity">
    <text evidence="1">Belongs to the ABC transporter superfamily.</text>
</comment>
<reference evidence="7 8" key="1">
    <citation type="submission" date="2022-08" db="EMBL/GenBank/DDBJ databases">
        <title>Reclassification of Massilia species as members of the genera Telluria, Duganella, Pseudoduganella, Mokoshia gen. nov. and Zemynaea gen. nov. using orthogonal and non-orthogonal genome-based approaches.</title>
        <authorList>
            <person name="Bowman J.P."/>
        </authorList>
    </citation>
    <scope>NUCLEOTIDE SEQUENCE [LARGE SCALE GENOMIC DNA]</scope>
    <source>
        <strain evidence="7 8">JCM 31661</strain>
    </source>
</reference>
<dbReference type="PANTHER" id="PTHR42788">
    <property type="entry name" value="TAURINE IMPORT ATP-BINDING PROTEIN-RELATED"/>
    <property type="match status" value="1"/>
</dbReference>
<dbReference type="InterPro" id="IPR003439">
    <property type="entry name" value="ABC_transporter-like_ATP-bd"/>
</dbReference>
<dbReference type="InterPro" id="IPR027417">
    <property type="entry name" value="P-loop_NTPase"/>
</dbReference>
<dbReference type="SMART" id="SM00382">
    <property type="entry name" value="AAA"/>
    <property type="match status" value="1"/>
</dbReference>
<dbReference type="GO" id="GO:0005524">
    <property type="term" value="F:ATP binding"/>
    <property type="evidence" value="ECO:0007669"/>
    <property type="project" value="UniProtKB-KW"/>
</dbReference>
<keyword evidence="5 7" id="KW-0067">ATP-binding</keyword>
<gene>
    <name evidence="7" type="ORF">NX780_02875</name>
</gene>